<dbReference type="GO" id="GO:0003735">
    <property type="term" value="F:structural constituent of ribosome"/>
    <property type="evidence" value="ECO:0007669"/>
    <property type="project" value="InterPro"/>
</dbReference>
<dbReference type="GO" id="GO:1990904">
    <property type="term" value="C:ribonucleoprotein complex"/>
    <property type="evidence" value="ECO:0007669"/>
    <property type="project" value="UniProtKB-KW"/>
</dbReference>
<comment type="function">
    <text evidence="6">One of the primary rRNA binding proteins, this protein initially binds near the 5'-end of the 23S rRNA. It is important during the early stages of 50S assembly. It makes multiple contacts with different domains of the 23S rRNA in the assembled 50S subunit and ribosome.</text>
</comment>
<keyword evidence="9" id="KW-1185">Reference proteome</keyword>
<keyword evidence="5 6" id="KW-0687">Ribonucleoprotein</keyword>
<dbReference type="InterPro" id="IPR023574">
    <property type="entry name" value="Ribosomal_uL4_dom_sf"/>
</dbReference>
<dbReference type="PANTHER" id="PTHR19431">
    <property type="entry name" value="60S RIBOSOMAL PROTEIN L4"/>
    <property type="match status" value="1"/>
</dbReference>
<dbReference type="GO" id="GO:0006412">
    <property type="term" value="P:translation"/>
    <property type="evidence" value="ECO:0007669"/>
    <property type="project" value="UniProtKB-UniRule"/>
</dbReference>
<dbReference type="FunFam" id="3.40.1370.10:FF:000011">
    <property type="entry name" value="50S ribosomal protein L4"/>
    <property type="match status" value="1"/>
</dbReference>
<dbReference type="Proteomes" id="UP000028059">
    <property type="component" value="Unassembled WGS sequence"/>
</dbReference>
<reference evidence="8 9" key="1">
    <citation type="submission" date="2014-06" db="EMBL/GenBank/DDBJ databases">
        <authorList>
            <person name="Ngugi D.K."/>
            <person name="Blom J."/>
            <person name="Alam I."/>
            <person name="Rashid M."/>
            <person name="Ba Alawi W."/>
            <person name="Zhang G."/>
            <person name="Hikmawan T."/>
            <person name="Guan Y."/>
            <person name="Antunes A."/>
            <person name="Siam R."/>
            <person name="ElDorry H."/>
            <person name="Bajic V."/>
            <person name="Stingl U."/>
        </authorList>
    </citation>
    <scope>NUCLEOTIDE SEQUENCE [LARGE SCALE GENOMIC DNA]</scope>
    <source>
        <strain evidence="8">SCGC AAA799-N04</strain>
    </source>
</reference>
<dbReference type="SUPFAM" id="SSF52166">
    <property type="entry name" value="Ribosomal protein L4"/>
    <property type="match status" value="1"/>
</dbReference>
<evidence type="ECO:0000256" key="4">
    <source>
        <dbReference type="ARBA" id="ARBA00022980"/>
    </source>
</evidence>
<dbReference type="PATRIC" id="fig|1502293.3.peg.1337"/>
<keyword evidence="3 6" id="KW-0694">RNA-binding</keyword>
<evidence type="ECO:0000256" key="7">
    <source>
        <dbReference type="SAM" id="MobiDB-lite"/>
    </source>
</evidence>
<keyword evidence="4 6" id="KW-0689">Ribosomal protein</keyword>
<evidence type="ECO:0000313" key="8">
    <source>
        <dbReference type="EMBL" id="KEQ56143.1"/>
    </source>
</evidence>
<dbReference type="GO" id="GO:0019843">
    <property type="term" value="F:rRNA binding"/>
    <property type="evidence" value="ECO:0007669"/>
    <property type="project" value="UniProtKB-UniRule"/>
</dbReference>
<dbReference type="HAMAP" id="MF_01328_A">
    <property type="entry name" value="Ribosomal_uL4_A"/>
    <property type="match status" value="1"/>
</dbReference>
<keyword evidence="2 6" id="KW-0699">rRNA-binding</keyword>
<comment type="similarity">
    <text evidence="1 6">Belongs to the universal ribosomal protein uL4 family.</text>
</comment>
<evidence type="ECO:0000256" key="2">
    <source>
        <dbReference type="ARBA" id="ARBA00022730"/>
    </source>
</evidence>
<dbReference type="GO" id="GO:0005840">
    <property type="term" value="C:ribosome"/>
    <property type="evidence" value="ECO:0007669"/>
    <property type="project" value="UniProtKB-KW"/>
</dbReference>
<accession>A0A081RLS0</accession>
<organism evidence="8 9">
    <name type="scientific">Marine Group I thaumarchaeote SCGC AAA799-N04</name>
    <dbReference type="NCBI Taxonomy" id="1502293"/>
    <lineage>
        <taxon>Archaea</taxon>
        <taxon>Nitrososphaerota</taxon>
        <taxon>Marine Group I</taxon>
    </lineage>
</organism>
<evidence type="ECO:0000256" key="5">
    <source>
        <dbReference type="ARBA" id="ARBA00023274"/>
    </source>
</evidence>
<protein>
    <recommendedName>
        <fullName evidence="6">Large ribosomal subunit protein uL4</fullName>
    </recommendedName>
</protein>
<evidence type="ECO:0000313" key="9">
    <source>
        <dbReference type="Proteomes" id="UP000028059"/>
    </source>
</evidence>
<sequence length="271" mass="29104">MTKADVYTTTGTKDGEVELPPVFSTPFRRELIHKAFTNLTSHKFQPQGRHPTAGQDVVADSNDPPTGQGVSRVARARGGGGGRQGQGAEVASTRGGRQAHPPIVEKVIYKKLNKKEKKLALCSAIAATASKDRVESRGHKVDGIESFPIIISDDVESVSKTSDVTKILDSLKLTQDVERLQTRKVRSGQSRLRGRSKKVGKSVLFVTKDSSNISKAIGALPGVEATSVKDLSVLDLAPGSDPIRLTVYSKSAIEEIGKIKSTHLEVMAKVQ</sequence>
<feature type="region of interest" description="Disordered" evidence="7">
    <location>
        <begin position="1"/>
        <end position="20"/>
    </location>
</feature>
<proteinExistence type="inferred from homology"/>
<evidence type="ECO:0000256" key="1">
    <source>
        <dbReference type="ARBA" id="ARBA00010528"/>
    </source>
</evidence>
<evidence type="ECO:0000256" key="6">
    <source>
        <dbReference type="HAMAP-Rule" id="MF_01328"/>
    </source>
</evidence>
<comment type="caution">
    <text evidence="8">The sequence shown here is derived from an EMBL/GenBank/DDBJ whole genome shotgun (WGS) entry which is preliminary data.</text>
</comment>
<dbReference type="PROSITE" id="PS00939">
    <property type="entry name" value="RIBOSOMAL_L1E"/>
    <property type="match status" value="1"/>
</dbReference>
<dbReference type="EMBL" id="JOKN01000031">
    <property type="protein sequence ID" value="KEQ56143.1"/>
    <property type="molecule type" value="Genomic_DNA"/>
</dbReference>
<dbReference type="InterPro" id="IPR002136">
    <property type="entry name" value="Ribosomal_uL4"/>
</dbReference>
<name>A0A081RLS0_9ARCH</name>
<evidence type="ECO:0000256" key="3">
    <source>
        <dbReference type="ARBA" id="ARBA00022884"/>
    </source>
</evidence>
<comment type="function">
    <text evidence="6">Forms part of the polypeptide exit tunnel.</text>
</comment>
<dbReference type="NCBIfam" id="TIGR03672">
    <property type="entry name" value="rpl4p_arch"/>
    <property type="match status" value="1"/>
</dbReference>
<dbReference type="InterPro" id="IPR013000">
    <property type="entry name" value="Ribosomal_uL4_euk/arc_CS"/>
</dbReference>
<feature type="region of interest" description="Disordered" evidence="7">
    <location>
        <begin position="40"/>
        <end position="99"/>
    </location>
</feature>
<gene>
    <name evidence="6 8" type="primary">rpl4</name>
    <name evidence="8" type="ORF">AAA799N04_01440</name>
</gene>
<dbReference type="AlphaFoldDB" id="A0A081RLS0"/>
<dbReference type="InterPro" id="IPR045240">
    <property type="entry name" value="Ribosomal_uL4_euk/arch"/>
</dbReference>
<dbReference type="Gene3D" id="3.40.1370.10">
    <property type="match status" value="1"/>
</dbReference>
<dbReference type="Pfam" id="PF00573">
    <property type="entry name" value="Ribosomal_L4"/>
    <property type="match status" value="1"/>
</dbReference>
<comment type="subunit">
    <text evidence="6">Part of the 50S ribosomal subunit.</text>
</comment>
<dbReference type="InterPro" id="IPR019970">
    <property type="entry name" value="Ribosomall_uL4-arc"/>
</dbReference>